<evidence type="ECO:0000256" key="5">
    <source>
        <dbReference type="SAM" id="Phobius"/>
    </source>
</evidence>
<comment type="caution">
    <text evidence="7">The sequence shown here is derived from an EMBL/GenBank/DDBJ whole genome shotgun (WGS) entry which is preliminary data.</text>
</comment>
<feature type="transmembrane region" description="Helical" evidence="5">
    <location>
        <begin position="111"/>
        <end position="132"/>
    </location>
</feature>
<reference evidence="7 8" key="1">
    <citation type="submission" date="2019-03" db="EMBL/GenBank/DDBJ databases">
        <title>Dyadobacter AR-3-6 sp. nov., isolated from arctic soil.</title>
        <authorList>
            <person name="Chaudhary D.K."/>
        </authorList>
    </citation>
    <scope>NUCLEOTIDE SEQUENCE [LARGE SCALE GENOMIC DNA]</scope>
    <source>
        <strain evidence="7 8">AR-3-6</strain>
    </source>
</reference>
<keyword evidence="4 5" id="KW-0472">Membrane</keyword>
<dbReference type="PANTHER" id="PTHR38480">
    <property type="entry name" value="SLR0254 PROTEIN"/>
    <property type="match status" value="1"/>
</dbReference>
<dbReference type="Pfam" id="PF06271">
    <property type="entry name" value="RDD"/>
    <property type="match status" value="1"/>
</dbReference>
<name>A0A4R5DFK6_9BACT</name>
<organism evidence="7 8">
    <name type="scientific">Dyadobacter psychrotolerans</name>
    <dbReference type="NCBI Taxonomy" id="2541721"/>
    <lineage>
        <taxon>Bacteria</taxon>
        <taxon>Pseudomonadati</taxon>
        <taxon>Bacteroidota</taxon>
        <taxon>Cytophagia</taxon>
        <taxon>Cytophagales</taxon>
        <taxon>Spirosomataceae</taxon>
        <taxon>Dyadobacter</taxon>
    </lineage>
</organism>
<evidence type="ECO:0000256" key="4">
    <source>
        <dbReference type="ARBA" id="ARBA00023136"/>
    </source>
</evidence>
<dbReference type="GO" id="GO:0016020">
    <property type="term" value="C:membrane"/>
    <property type="evidence" value="ECO:0007669"/>
    <property type="project" value="UniProtKB-SubCell"/>
</dbReference>
<dbReference type="EMBL" id="SMFL01000010">
    <property type="protein sequence ID" value="TDE11957.1"/>
    <property type="molecule type" value="Genomic_DNA"/>
</dbReference>
<keyword evidence="3 5" id="KW-1133">Transmembrane helix</keyword>
<protein>
    <submittedName>
        <fullName evidence="7">RDD family protein</fullName>
    </submittedName>
</protein>
<evidence type="ECO:0000313" key="7">
    <source>
        <dbReference type="EMBL" id="TDE11957.1"/>
    </source>
</evidence>
<dbReference type="Proteomes" id="UP000294850">
    <property type="component" value="Unassembled WGS sequence"/>
</dbReference>
<proteinExistence type="predicted"/>
<dbReference type="InterPro" id="IPR010432">
    <property type="entry name" value="RDD"/>
</dbReference>
<feature type="domain" description="RDD" evidence="6">
    <location>
        <begin position="18"/>
        <end position="145"/>
    </location>
</feature>
<dbReference type="RefSeq" id="WP_131960667.1">
    <property type="nucleotide sequence ID" value="NZ_SMFL01000010.1"/>
</dbReference>
<accession>A0A4R5DFK6</accession>
<evidence type="ECO:0000259" key="6">
    <source>
        <dbReference type="Pfam" id="PF06271"/>
    </source>
</evidence>
<sequence>MSLQIETAQNVGVDYEIASIGERILAQIVDYAVYFGWILTVFGIKILFDPNNRLFSETWMLTAGIFLPIVLCPLLCEYYLDGQTVGKMALKIKVIQLDGNKATLSSYLLRWLLAAVDISTFSGMIAILTIAINGKGQRLGDIAAGTAVIKTQPTVKLEHILTPDFDTTYQPKYRGAAQLSDKDIRTIKKVLASGNDELIEKTMHKVEVLLGVNSLDTGNVFLRTVVNDYNFYANADL</sequence>
<dbReference type="OrthoDB" id="9814143at2"/>
<evidence type="ECO:0000256" key="3">
    <source>
        <dbReference type="ARBA" id="ARBA00022989"/>
    </source>
</evidence>
<evidence type="ECO:0000256" key="2">
    <source>
        <dbReference type="ARBA" id="ARBA00022692"/>
    </source>
</evidence>
<keyword evidence="2 5" id="KW-0812">Transmembrane</keyword>
<dbReference type="AlphaFoldDB" id="A0A4R5DFK6"/>
<feature type="transmembrane region" description="Helical" evidence="5">
    <location>
        <begin position="31"/>
        <end position="48"/>
    </location>
</feature>
<gene>
    <name evidence="7" type="ORF">E0F88_23160</name>
</gene>
<evidence type="ECO:0000313" key="8">
    <source>
        <dbReference type="Proteomes" id="UP000294850"/>
    </source>
</evidence>
<keyword evidence="8" id="KW-1185">Reference proteome</keyword>
<dbReference type="PANTHER" id="PTHR38480:SF1">
    <property type="entry name" value="SLR0254 PROTEIN"/>
    <property type="match status" value="1"/>
</dbReference>
<comment type="subcellular location">
    <subcellularLocation>
        <location evidence="1">Membrane</location>
        <topology evidence="1">Multi-pass membrane protein</topology>
    </subcellularLocation>
</comment>
<evidence type="ECO:0000256" key="1">
    <source>
        <dbReference type="ARBA" id="ARBA00004141"/>
    </source>
</evidence>
<feature type="transmembrane region" description="Helical" evidence="5">
    <location>
        <begin position="60"/>
        <end position="80"/>
    </location>
</feature>